<protein>
    <submittedName>
        <fullName evidence="2 3">40S ribosomal protein S14</fullName>
    </submittedName>
</protein>
<name>B0XAA8_CULQU</name>
<reference evidence="2" key="1">
    <citation type="submission" date="2007-03" db="EMBL/GenBank/DDBJ databases">
        <title>Annotation of Culex pipiens quinquefasciatus.</title>
        <authorList>
            <consortium name="The Broad Institute Genome Sequencing Platform"/>
            <person name="Atkinson P.W."/>
            <person name="Hemingway J."/>
            <person name="Christensen B.M."/>
            <person name="Higgs S."/>
            <person name="Kodira C."/>
            <person name="Hannick L."/>
            <person name="Megy K."/>
            <person name="O'Leary S."/>
            <person name="Pearson M."/>
            <person name="Haas B.J."/>
            <person name="Mauceli E."/>
            <person name="Wortman J.R."/>
            <person name="Lee N.H."/>
            <person name="Guigo R."/>
            <person name="Stanke M."/>
            <person name="Alvarado L."/>
            <person name="Amedeo P."/>
            <person name="Antoine C.H."/>
            <person name="Arensburger P."/>
            <person name="Bidwell S.L."/>
            <person name="Crawford M."/>
            <person name="Camaro F."/>
            <person name="Devon K."/>
            <person name="Engels R."/>
            <person name="Hammond M."/>
            <person name="Howarth C."/>
            <person name="Koehrsen M."/>
            <person name="Lawson D."/>
            <person name="Montgomery P."/>
            <person name="Nene V."/>
            <person name="Nusbaum C."/>
            <person name="Puiu D."/>
            <person name="Romero-Severson J."/>
            <person name="Severson D.W."/>
            <person name="Shumway M."/>
            <person name="Sisk P."/>
            <person name="Stolte C."/>
            <person name="Zeng Q."/>
            <person name="Eisenstadt E."/>
            <person name="Fraser-Liggett C."/>
            <person name="Strausberg R."/>
            <person name="Galagan J."/>
            <person name="Birren B."/>
            <person name="Collins F.H."/>
        </authorList>
    </citation>
    <scope>NUCLEOTIDE SEQUENCE [LARGE SCALE GENOMIC DNA]</scope>
    <source>
        <strain evidence="2">JHB</strain>
    </source>
</reference>
<dbReference type="VEuPathDB" id="VectorBase:CPIJ016232"/>
<feature type="region of interest" description="Disordered" evidence="1">
    <location>
        <begin position="264"/>
        <end position="283"/>
    </location>
</feature>
<dbReference type="AlphaFoldDB" id="B0XAA8"/>
<dbReference type="EnsemblMetazoa" id="CPIJ016232-RA">
    <property type="protein sequence ID" value="CPIJ016232-PA"/>
    <property type="gene ID" value="CPIJ016232"/>
</dbReference>
<dbReference type="GO" id="GO:0005840">
    <property type="term" value="C:ribosome"/>
    <property type="evidence" value="ECO:0007669"/>
    <property type="project" value="UniProtKB-KW"/>
</dbReference>
<keyword evidence="2" id="KW-0687">Ribonucleoprotein</keyword>
<evidence type="ECO:0000313" key="4">
    <source>
        <dbReference type="Proteomes" id="UP000002320"/>
    </source>
</evidence>
<feature type="compositionally biased region" description="Basic and acidic residues" evidence="1">
    <location>
        <begin position="264"/>
        <end position="275"/>
    </location>
</feature>
<feature type="compositionally biased region" description="Polar residues" evidence="1">
    <location>
        <begin position="223"/>
        <end position="236"/>
    </location>
</feature>
<keyword evidence="2" id="KW-0689">Ribosomal protein</keyword>
<feature type="region of interest" description="Disordered" evidence="1">
    <location>
        <begin position="222"/>
        <end position="242"/>
    </location>
</feature>
<dbReference type="HOGENOM" id="CLU_984346_0_0_1"/>
<evidence type="ECO:0000256" key="1">
    <source>
        <dbReference type="SAM" id="MobiDB-lite"/>
    </source>
</evidence>
<dbReference type="KEGG" id="cqu:CpipJ_CPIJ016232"/>
<evidence type="ECO:0000313" key="3">
    <source>
        <dbReference type="EnsemblMetazoa" id="CPIJ016232-PA"/>
    </source>
</evidence>
<organism>
    <name type="scientific">Culex quinquefasciatus</name>
    <name type="common">Southern house mosquito</name>
    <name type="synonym">Culex pungens</name>
    <dbReference type="NCBI Taxonomy" id="7176"/>
    <lineage>
        <taxon>Eukaryota</taxon>
        <taxon>Metazoa</taxon>
        <taxon>Ecdysozoa</taxon>
        <taxon>Arthropoda</taxon>
        <taxon>Hexapoda</taxon>
        <taxon>Insecta</taxon>
        <taxon>Pterygota</taxon>
        <taxon>Neoptera</taxon>
        <taxon>Endopterygota</taxon>
        <taxon>Diptera</taxon>
        <taxon>Nematocera</taxon>
        <taxon>Culicoidea</taxon>
        <taxon>Culicidae</taxon>
        <taxon>Culicinae</taxon>
        <taxon>Culicini</taxon>
        <taxon>Culex</taxon>
        <taxon>Culex</taxon>
    </lineage>
</organism>
<dbReference type="EMBL" id="DS232576">
    <property type="protein sequence ID" value="EDS43605.1"/>
    <property type="molecule type" value="Genomic_DNA"/>
</dbReference>
<gene>
    <name evidence="3" type="primary">6049890</name>
    <name evidence="2" type="ORF">CpipJ_CPIJ016232</name>
</gene>
<keyword evidence="4" id="KW-1185">Reference proteome</keyword>
<reference evidence="3" key="2">
    <citation type="submission" date="2020-05" db="UniProtKB">
        <authorList>
            <consortium name="EnsemblMetazoa"/>
        </authorList>
    </citation>
    <scope>IDENTIFICATION</scope>
    <source>
        <strain evidence="3">JHB</strain>
    </source>
</reference>
<dbReference type="Proteomes" id="UP000002320">
    <property type="component" value="Unassembled WGS sequence"/>
</dbReference>
<evidence type="ECO:0000313" key="2">
    <source>
        <dbReference type="EMBL" id="EDS43605.1"/>
    </source>
</evidence>
<sequence length="283" mass="31373">MSRNESMSRSMMPRRESGLQIRGLDVTESHACNERKISQKPTCPRQFFGELAGVRFDPADLELSGRAEARSLSLLLVTGVCVRFTFSLCMFRSSVASRSDSVEPNATEFDEEGVSRGTRTQSQFKAQAGWRKWHSVPCLGLFVDEIGRIEDVITSRPIQPAEREVTVVLACSLIMVLHPKSSSQAVADSSTQALFHWGQQKQPLLLNFCCFLGDFVDELPQVRPSTTPRPSATGKGTSRKLPPVDLESASVRLLVAAAAHQEEALDRQHHVDHHPSQLMTTSR</sequence>
<proteinExistence type="predicted"/>
<accession>B0XAA8</accession>
<dbReference type="InParanoid" id="B0XAA8"/>
<dbReference type="VEuPathDB" id="VectorBase:CQUJHB002252"/>